<feature type="region of interest" description="Disordered" evidence="8">
    <location>
        <begin position="443"/>
        <end position="476"/>
    </location>
</feature>
<evidence type="ECO:0000256" key="7">
    <source>
        <dbReference type="ARBA" id="ARBA00022807"/>
    </source>
</evidence>
<comment type="similarity">
    <text evidence="2">Belongs to the peptidase C19 family.</text>
</comment>
<dbReference type="GO" id="GO:0016579">
    <property type="term" value="P:protein deubiquitination"/>
    <property type="evidence" value="ECO:0007669"/>
    <property type="project" value="InterPro"/>
</dbReference>
<reference evidence="10" key="1">
    <citation type="submission" date="2018-12" db="EMBL/GenBank/DDBJ databases">
        <authorList>
            <person name="Syme R.A."/>
            <person name="Farfan-Caceres L."/>
            <person name="Lichtenzveig J."/>
        </authorList>
    </citation>
    <scope>NUCLEOTIDE SEQUENCE</scope>
    <source>
        <strain evidence="10">Al4</strain>
    </source>
</reference>
<dbReference type="PANTHER" id="PTHR24006">
    <property type="entry name" value="UBIQUITIN CARBOXYL-TERMINAL HYDROLASE"/>
    <property type="match status" value="1"/>
</dbReference>
<feature type="compositionally biased region" description="Acidic residues" evidence="8">
    <location>
        <begin position="537"/>
        <end position="549"/>
    </location>
</feature>
<accession>A0A8H7JCY7</accession>
<evidence type="ECO:0000256" key="5">
    <source>
        <dbReference type="ARBA" id="ARBA00022786"/>
    </source>
</evidence>
<dbReference type="GO" id="GO:0005829">
    <property type="term" value="C:cytosol"/>
    <property type="evidence" value="ECO:0007669"/>
    <property type="project" value="TreeGrafter"/>
</dbReference>
<feature type="compositionally biased region" description="Polar residues" evidence="8">
    <location>
        <begin position="699"/>
        <end position="711"/>
    </location>
</feature>
<evidence type="ECO:0000313" key="11">
    <source>
        <dbReference type="Proteomes" id="UP000651452"/>
    </source>
</evidence>
<dbReference type="InterPro" id="IPR038765">
    <property type="entry name" value="Papain-like_cys_pep_sf"/>
</dbReference>
<sequence length="720" mass="79032">MSHNDYLTFEEFNRRSATPQSHTTPAAVGIALVAGIATLFKFLDFLGYPVWLWIRHLAHKMALELVRAVSPAPSLDSEASDDTMQSGGMMGTLFGMGASALSKGVRGVASALSRGPSHVPPGLGNFDNSCYQNSVIQGLASLPSLRDYLTKTTTEHQSLTAETTNGALLDMISQLNDPEKRGQHFWVRGKLKSMSTFTQQDAQEYYSRILDELDKEVRKASSSKRRTSVSWVEATKSLSLGLPESGNNEKEGTKEETEEKSKLSTEQAKATPNPLDGLLAQRVGCTTCGYSEGLSLIPFNCVTVSLGRNRYGYDIRECLDEYTDLEYIDGVECAKCTLLKLKNTLAPLAQSKPESPFATKLQAVQEALDDEDLDDKTLIKTFNIPKKNWVKSEKSKQAVIARAPRSLVLHVNRSIFDETTFAQYKNNAGVSYPSMLDLGNWCLGTQPSGSQQPDLDLEEWPRDPRKSMLAGNNASTTSPFQYKLRAAVTHFGTHGNGHYVCYRPHPRPVRQASAEDRDEKEEEEKDEVEKEKKDEKDEKEEEEEGEEEQPTLSEEQWWRFSDDTVYAVSEQEAHQGNVFMLFYERVDESTPSNTEADAATETFATTDDAPLPPVDTSSATTADKTALEVPLPDSTSDAISDFIPPEAPAAQSAPPTLTPAECTTDETEVSETDADSEAEPLATPPTPTLPKLSPHTMRTAGNASARGQGSRASLPLVSAT</sequence>
<dbReference type="EMBL" id="RZGK01000003">
    <property type="protein sequence ID" value="KAF9700772.1"/>
    <property type="molecule type" value="Genomic_DNA"/>
</dbReference>
<feature type="domain" description="USP" evidence="9">
    <location>
        <begin position="121"/>
        <end position="586"/>
    </location>
</feature>
<evidence type="ECO:0000256" key="1">
    <source>
        <dbReference type="ARBA" id="ARBA00000707"/>
    </source>
</evidence>
<feature type="region of interest" description="Disordered" evidence="8">
    <location>
        <begin position="588"/>
        <end position="720"/>
    </location>
</feature>
<protein>
    <recommendedName>
        <fullName evidence="3">ubiquitinyl hydrolase 1</fullName>
        <ecNumber evidence="3">3.4.19.12</ecNumber>
    </recommendedName>
</protein>
<dbReference type="SUPFAM" id="SSF54001">
    <property type="entry name" value="Cysteine proteinases"/>
    <property type="match status" value="1"/>
</dbReference>
<feature type="compositionally biased region" description="Basic and acidic residues" evidence="8">
    <location>
        <begin position="527"/>
        <end position="536"/>
    </location>
</feature>
<keyword evidence="11" id="KW-1185">Reference proteome</keyword>
<feature type="region of interest" description="Disordered" evidence="8">
    <location>
        <begin position="499"/>
        <end position="557"/>
    </location>
</feature>
<dbReference type="GO" id="GO:0004843">
    <property type="term" value="F:cysteine-type deubiquitinase activity"/>
    <property type="evidence" value="ECO:0007669"/>
    <property type="project" value="UniProtKB-EC"/>
</dbReference>
<feature type="region of interest" description="Disordered" evidence="8">
    <location>
        <begin position="240"/>
        <end position="273"/>
    </location>
</feature>
<dbReference type="AlphaFoldDB" id="A0A8H7JCY7"/>
<dbReference type="InterPro" id="IPR050164">
    <property type="entry name" value="Peptidase_C19"/>
</dbReference>
<keyword evidence="5" id="KW-0833">Ubl conjugation pathway</keyword>
<dbReference type="GO" id="GO:0005634">
    <property type="term" value="C:nucleus"/>
    <property type="evidence" value="ECO:0007669"/>
    <property type="project" value="TreeGrafter"/>
</dbReference>
<dbReference type="OrthoDB" id="2020758at2759"/>
<comment type="caution">
    <text evidence="10">The sequence shown here is derived from an EMBL/GenBank/DDBJ whole genome shotgun (WGS) entry which is preliminary data.</text>
</comment>
<evidence type="ECO:0000256" key="4">
    <source>
        <dbReference type="ARBA" id="ARBA00022670"/>
    </source>
</evidence>
<evidence type="ECO:0000256" key="3">
    <source>
        <dbReference type="ARBA" id="ARBA00012759"/>
    </source>
</evidence>
<feature type="compositionally biased region" description="Acidic residues" evidence="8">
    <location>
        <begin position="516"/>
        <end position="526"/>
    </location>
</feature>
<proteinExistence type="inferred from homology"/>
<feature type="compositionally biased region" description="Basic and acidic residues" evidence="8">
    <location>
        <begin position="247"/>
        <end position="263"/>
    </location>
</feature>
<dbReference type="PANTHER" id="PTHR24006:SF888">
    <property type="entry name" value="UBIQUITIN CARBOXYL-TERMINAL HYDROLASE 30"/>
    <property type="match status" value="1"/>
</dbReference>
<dbReference type="Pfam" id="PF00443">
    <property type="entry name" value="UCH"/>
    <property type="match status" value="1"/>
</dbReference>
<feature type="compositionally biased region" description="Polar residues" evidence="8">
    <location>
        <begin position="443"/>
        <end position="453"/>
    </location>
</feature>
<evidence type="ECO:0000256" key="6">
    <source>
        <dbReference type="ARBA" id="ARBA00022801"/>
    </source>
</evidence>
<organism evidence="10 11">
    <name type="scientific">Ascochyta lentis</name>
    <dbReference type="NCBI Taxonomy" id="205686"/>
    <lineage>
        <taxon>Eukaryota</taxon>
        <taxon>Fungi</taxon>
        <taxon>Dikarya</taxon>
        <taxon>Ascomycota</taxon>
        <taxon>Pezizomycotina</taxon>
        <taxon>Dothideomycetes</taxon>
        <taxon>Pleosporomycetidae</taxon>
        <taxon>Pleosporales</taxon>
        <taxon>Pleosporineae</taxon>
        <taxon>Didymellaceae</taxon>
        <taxon>Ascochyta</taxon>
    </lineage>
</organism>
<comment type="catalytic activity">
    <reaction evidence="1">
        <text>Thiol-dependent hydrolysis of ester, thioester, amide, peptide and isopeptide bonds formed by the C-terminal Gly of ubiquitin (a 76-residue protein attached to proteins as an intracellular targeting signal).</text>
        <dbReference type="EC" id="3.4.19.12"/>
    </reaction>
</comment>
<evidence type="ECO:0000256" key="2">
    <source>
        <dbReference type="ARBA" id="ARBA00009085"/>
    </source>
</evidence>
<dbReference type="PROSITE" id="PS50235">
    <property type="entry name" value="USP_3"/>
    <property type="match status" value="1"/>
</dbReference>
<evidence type="ECO:0000256" key="8">
    <source>
        <dbReference type="SAM" id="MobiDB-lite"/>
    </source>
</evidence>
<dbReference type="InterPro" id="IPR028889">
    <property type="entry name" value="USP"/>
</dbReference>
<dbReference type="InterPro" id="IPR001394">
    <property type="entry name" value="Peptidase_C19_UCH"/>
</dbReference>
<dbReference type="CDD" id="cd02662">
    <property type="entry name" value="Peptidase_C19F"/>
    <property type="match status" value="1"/>
</dbReference>
<feature type="compositionally biased region" description="Acidic residues" evidence="8">
    <location>
        <begin position="663"/>
        <end position="678"/>
    </location>
</feature>
<dbReference type="Proteomes" id="UP000651452">
    <property type="component" value="Unassembled WGS sequence"/>
</dbReference>
<evidence type="ECO:0000313" key="10">
    <source>
        <dbReference type="EMBL" id="KAF9700772.1"/>
    </source>
</evidence>
<dbReference type="EC" id="3.4.19.12" evidence="3"/>
<name>A0A8H7JCY7_9PLEO</name>
<feature type="compositionally biased region" description="Low complexity" evidence="8">
    <location>
        <begin position="594"/>
        <end position="624"/>
    </location>
</feature>
<dbReference type="GO" id="GO:0006508">
    <property type="term" value="P:proteolysis"/>
    <property type="evidence" value="ECO:0007669"/>
    <property type="project" value="UniProtKB-KW"/>
</dbReference>
<gene>
    <name evidence="10" type="ORF">EKO04_001799</name>
</gene>
<keyword evidence="6" id="KW-0378">Hydrolase</keyword>
<dbReference type="Gene3D" id="3.90.70.10">
    <property type="entry name" value="Cysteine proteinases"/>
    <property type="match status" value="1"/>
</dbReference>
<keyword evidence="4" id="KW-0645">Protease</keyword>
<evidence type="ECO:0000259" key="9">
    <source>
        <dbReference type="PROSITE" id="PS50235"/>
    </source>
</evidence>
<reference evidence="10" key="2">
    <citation type="submission" date="2020-09" db="EMBL/GenBank/DDBJ databases">
        <title>Reference genome assembly for Australian Ascochyta lentis isolate Al4.</title>
        <authorList>
            <person name="Lee R.C."/>
            <person name="Farfan-Caceres L.M."/>
            <person name="Debler J.W."/>
            <person name="Williams A.H."/>
            <person name="Henares B.M."/>
        </authorList>
    </citation>
    <scope>NUCLEOTIDE SEQUENCE</scope>
    <source>
        <strain evidence="10">Al4</strain>
    </source>
</reference>
<keyword evidence="7" id="KW-0788">Thiol protease</keyword>